<evidence type="ECO:0000313" key="16">
    <source>
        <dbReference type="Proteomes" id="UP000471447"/>
    </source>
</evidence>
<evidence type="ECO:0000313" key="5">
    <source>
        <dbReference type="EMBL" id="KAB6143554.1"/>
    </source>
</evidence>
<dbReference type="EMBL" id="VYQC01000003">
    <property type="protein sequence ID" value="KAA9048443.1"/>
    <property type="molecule type" value="Genomic_DNA"/>
</dbReference>
<evidence type="ECO:0000313" key="13">
    <source>
        <dbReference type="Proteomes" id="UP000327007"/>
    </source>
</evidence>
<evidence type="ECO:0008006" key="18">
    <source>
        <dbReference type="Google" id="ProtNLM"/>
    </source>
</evidence>
<dbReference type="EMBL" id="FNRP01000012">
    <property type="protein sequence ID" value="SEA73946.1"/>
    <property type="molecule type" value="Genomic_DNA"/>
</dbReference>
<organism evidence="7 12">
    <name type="scientific">Bacteroides xylanisolvens</name>
    <dbReference type="NCBI Taxonomy" id="371601"/>
    <lineage>
        <taxon>Bacteria</taxon>
        <taxon>Pseudomonadati</taxon>
        <taxon>Bacteroidota</taxon>
        <taxon>Bacteroidia</taxon>
        <taxon>Bacteroidales</taxon>
        <taxon>Bacteroidaceae</taxon>
        <taxon>Bacteroides</taxon>
    </lineage>
</organism>
<dbReference type="InterPro" id="IPR046228">
    <property type="entry name" value="DUF6261"/>
</dbReference>
<dbReference type="RefSeq" id="WP_004311799.1">
    <property type="nucleotide sequence ID" value="NZ_CP041230.1"/>
</dbReference>
<evidence type="ECO:0000313" key="17">
    <source>
        <dbReference type="Proteomes" id="UP000487596"/>
    </source>
</evidence>
<feature type="region of interest" description="Disordered" evidence="1">
    <location>
        <begin position="236"/>
        <end position="284"/>
    </location>
</feature>
<evidence type="ECO:0000313" key="4">
    <source>
        <dbReference type="EMBL" id="KAB6135106.1"/>
    </source>
</evidence>
<dbReference type="Proteomes" id="UP000471447">
    <property type="component" value="Unassembled WGS sequence"/>
</dbReference>
<dbReference type="EMBL" id="FOUM01000018">
    <property type="protein sequence ID" value="SFN04562.1"/>
    <property type="molecule type" value="Genomic_DNA"/>
</dbReference>
<reference evidence="2" key="4">
    <citation type="journal article" date="2019" name="bioRxiv">
        <title>Acquired interbacterial defense systems protect against interspecies antagonism in the human gut microbiome.</title>
        <authorList>
            <person name="Ross B.D."/>
            <person name="Verster A.J."/>
            <person name="Radey M.C."/>
            <person name="Schmidtke D.T."/>
            <person name="Pope C.E."/>
            <person name="Hoffman L.R."/>
            <person name="Hajjar A.M."/>
            <person name="Peterson S.B."/>
            <person name="Borenstein E."/>
            <person name="Mougous J.D."/>
        </authorList>
    </citation>
    <scope>NUCLEOTIDE SEQUENCE</scope>
    <source>
        <strain evidence="2">H204</strain>
    </source>
</reference>
<sequence length="284" mass="30184">MGSYQKADGITLSQLNNTEYTNFMNRVLTLLTAGSISKLTVTNIVNSIKPKLVQMEDLVNRSTANAETKDLLKLDAERDSYVSYLLATVRAAKNSPLAAQRDAYNTLEITVRPYTGLARMRNMEETAAISGLLLDFRKEAVKTAVTALNLDAILTALETANKNYSALTDARSVTRTAESVADSKTVRAQLDSLYDDLVMHITAVNILTPSITEASAFLTALNQVIAETKAAYNRRKGITAPSKPSGGNGTITPGEGEAPDPDEGGGVTPPSGGSDSGEAPDPAL</sequence>
<reference evidence="14 15" key="5">
    <citation type="journal article" date="2019" name="Nat. Med.">
        <title>A library of human gut bacterial isolates paired with longitudinal multiomics data enables mechanistic microbiome research.</title>
        <authorList>
            <person name="Poyet M."/>
            <person name="Groussin M."/>
            <person name="Gibbons S.M."/>
            <person name="Avila-Pacheco J."/>
            <person name="Jiang X."/>
            <person name="Kearney S.M."/>
            <person name="Perrotta A.R."/>
            <person name="Berdy B."/>
            <person name="Zhao S."/>
            <person name="Lieberman T.D."/>
            <person name="Swanson P.K."/>
            <person name="Smith M."/>
            <person name="Roesemann S."/>
            <person name="Alexander J.E."/>
            <person name="Rich S.A."/>
            <person name="Livny J."/>
            <person name="Vlamakis H."/>
            <person name="Clish C."/>
            <person name="Bullock K."/>
            <person name="Deik A."/>
            <person name="Scott J."/>
            <person name="Pierce K.A."/>
            <person name="Xavier R.J."/>
            <person name="Alm E.J."/>
        </authorList>
    </citation>
    <scope>NUCLEOTIDE SEQUENCE [LARGE SCALE GENOMIC DNA]</scope>
    <source>
        <strain evidence="5 14">BIOML-A58</strain>
        <strain evidence="4 17">BIOML-A62</strain>
        <strain evidence="6 16">BIOML-A7</strain>
        <strain evidence="3 15">BIOML-A74</strain>
    </source>
</reference>
<dbReference type="Proteomes" id="UP000434604">
    <property type="component" value="Unassembled WGS sequence"/>
</dbReference>
<dbReference type="EMBL" id="WDEH01000032">
    <property type="protein sequence ID" value="KAB6135106.1"/>
    <property type="molecule type" value="Genomic_DNA"/>
</dbReference>
<evidence type="ECO:0000313" key="15">
    <source>
        <dbReference type="Proteomes" id="UP000435059"/>
    </source>
</evidence>
<dbReference type="Proteomes" id="UP000435059">
    <property type="component" value="Unassembled WGS sequence"/>
</dbReference>
<dbReference type="Proteomes" id="UP000183766">
    <property type="component" value="Unassembled WGS sequence"/>
</dbReference>
<dbReference type="GeneID" id="69479768"/>
<dbReference type="EMBL" id="QRNE01000007">
    <property type="protein sequence ID" value="RHK29309.1"/>
    <property type="molecule type" value="Genomic_DNA"/>
</dbReference>
<dbReference type="Proteomes" id="UP000487596">
    <property type="component" value="Unassembled WGS sequence"/>
</dbReference>
<evidence type="ECO:0000313" key="3">
    <source>
        <dbReference type="EMBL" id="KAB6087431.1"/>
    </source>
</evidence>
<dbReference type="EMBL" id="WDED01000039">
    <property type="protein sequence ID" value="KAB6143554.1"/>
    <property type="molecule type" value="Genomic_DNA"/>
</dbReference>
<evidence type="ECO:0000313" key="12">
    <source>
        <dbReference type="Proteomes" id="UP000285503"/>
    </source>
</evidence>
<name>A0A174AFA0_9BACE</name>
<reference evidence="13" key="2">
    <citation type="journal article" date="2018" name="J. Anim. Genet.">
        <title>Acquired interbacterial defense systems protect against interspecies antagonism in the human gut microbiome.</title>
        <authorList>
            <person name="Ross B.D."/>
            <person name="Verster A.J."/>
            <person name="Radey M.C."/>
            <person name="Schmidtke D.T."/>
            <person name="Pope C.E."/>
            <person name="Hoffman L.R."/>
            <person name="Hajjar A."/>
            <person name="Peterson S.B."/>
            <person name="Borenstein E."/>
            <person name="Mougous J."/>
        </authorList>
    </citation>
    <scope>NUCLEOTIDE SEQUENCE [LARGE SCALE GENOMIC DNA]</scope>
    <source>
        <strain evidence="13">H204</strain>
    </source>
</reference>
<gene>
    <name evidence="7" type="ORF">DW075_02790</name>
    <name evidence="2" type="ORF">F6S82_06385</name>
    <name evidence="5" type="ORF">GA398_20515</name>
    <name evidence="4" type="ORF">GA424_17465</name>
    <name evidence="3" type="ORF">GA574_12785</name>
    <name evidence="6" type="ORF">GAZ26_11105</name>
    <name evidence="8" type="ORF">SAMN04487924_11221</name>
    <name evidence="9" type="ORF">SAMN05216250_11821</name>
</gene>
<proteinExistence type="predicted"/>
<dbReference type="Proteomes" id="UP000327007">
    <property type="component" value="Unassembled WGS sequence"/>
</dbReference>
<dbReference type="EMBL" id="WDCG01000009">
    <property type="protein sequence ID" value="KAB6423813.1"/>
    <property type="molecule type" value="Genomic_DNA"/>
</dbReference>
<evidence type="ECO:0000313" key="14">
    <source>
        <dbReference type="Proteomes" id="UP000434604"/>
    </source>
</evidence>
<dbReference type="EMBL" id="WDES01000020">
    <property type="protein sequence ID" value="KAB6087431.1"/>
    <property type="molecule type" value="Genomic_DNA"/>
</dbReference>
<protein>
    <recommendedName>
        <fullName evidence="18">Cell surface protein</fullName>
    </recommendedName>
</protein>
<reference evidence="7 12" key="3">
    <citation type="submission" date="2018-08" db="EMBL/GenBank/DDBJ databases">
        <title>A genome reference for cultivated species of the human gut microbiota.</title>
        <authorList>
            <person name="Zou Y."/>
            <person name="Xue W."/>
            <person name="Luo G."/>
        </authorList>
    </citation>
    <scope>NUCLEOTIDE SEQUENCE [LARGE SCALE GENOMIC DNA]</scope>
    <source>
        <strain evidence="7 12">AF46-11NS</strain>
    </source>
</reference>
<dbReference type="Pfam" id="PF19775">
    <property type="entry name" value="DUF6261"/>
    <property type="match status" value="1"/>
</dbReference>
<evidence type="ECO:0000313" key="7">
    <source>
        <dbReference type="EMBL" id="RHK29309.1"/>
    </source>
</evidence>
<evidence type="ECO:0000256" key="1">
    <source>
        <dbReference type="SAM" id="MobiDB-lite"/>
    </source>
</evidence>
<evidence type="ECO:0000313" key="6">
    <source>
        <dbReference type="EMBL" id="KAB6423813.1"/>
    </source>
</evidence>
<evidence type="ECO:0000313" key="8">
    <source>
        <dbReference type="EMBL" id="SEA73946.1"/>
    </source>
</evidence>
<evidence type="ECO:0000313" key="11">
    <source>
        <dbReference type="Proteomes" id="UP000183766"/>
    </source>
</evidence>
<evidence type="ECO:0000313" key="9">
    <source>
        <dbReference type="EMBL" id="SFN04562.1"/>
    </source>
</evidence>
<reference evidence="2" key="6">
    <citation type="submission" date="2019-09" db="EMBL/GenBank/DDBJ databases">
        <authorList>
            <person name="Ross B.D."/>
            <person name="Verster A.J."/>
            <person name="Radey M.C."/>
            <person name="Schmidtke D.T."/>
            <person name="Pope C.E."/>
            <person name="Hoffman L.R."/>
            <person name="Hajjar A.M."/>
            <person name="Peterson S.B."/>
            <person name="Borenstein E."/>
            <person name="Mougous J.D."/>
        </authorList>
    </citation>
    <scope>NUCLEOTIDE SEQUENCE</scope>
    <source>
        <strain evidence="2">H204</strain>
    </source>
</reference>
<dbReference type="Proteomes" id="UP000285503">
    <property type="component" value="Unassembled WGS sequence"/>
</dbReference>
<accession>A0A174AFA0</accession>
<reference evidence="10 11" key="1">
    <citation type="submission" date="2016-10" db="EMBL/GenBank/DDBJ databases">
        <authorList>
            <person name="de Groot N.N."/>
        </authorList>
    </citation>
    <scope>NUCLEOTIDE SEQUENCE [LARGE SCALE GENOMIC DNA]</scope>
    <source>
        <strain evidence="9 11">NLAE-zl-C202</strain>
        <strain evidence="8 10">NLAE-zl-G339</strain>
    </source>
</reference>
<evidence type="ECO:0000313" key="2">
    <source>
        <dbReference type="EMBL" id="KAA9048443.1"/>
    </source>
</evidence>
<keyword evidence="15" id="KW-1185">Reference proteome</keyword>
<dbReference type="AlphaFoldDB" id="A0A174AFA0"/>
<dbReference type="Proteomes" id="UP000183040">
    <property type="component" value="Unassembled WGS sequence"/>
</dbReference>
<evidence type="ECO:0000313" key="10">
    <source>
        <dbReference type="Proteomes" id="UP000183040"/>
    </source>
</evidence>